<dbReference type="CDD" id="cd09917">
    <property type="entry name" value="F-box_SF"/>
    <property type="match status" value="1"/>
</dbReference>
<dbReference type="InterPro" id="IPR032675">
    <property type="entry name" value="LRR_dom_sf"/>
</dbReference>
<dbReference type="InterPro" id="IPR036047">
    <property type="entry name" value="F-box-like_dom_sf"/>
</dbReference>
<dbReference type="InterPro" id="IPR001810">
    <property type="entry name" value="F-box_dom"/>
</dbReference>
<dbReference type="PROSITE" id="PS50181">
    <property type="entry name" value="FBOX"/>
    <property type="match status" value="1"/>
</dbReference>
<dbReference type="Gene3D" id="3.80.10.10">
    <property type="entry name" value="Ribonuclease Inhibitor"/>
    <property type="match status" value="1"/>
</dbReference>
<feature type="domain" description="F-box" evidence="1">
    <location>
        <begin position="54"/>
        <end position="101"/>
    </location>
</feature>
<reference evidence="2" key="1">
    <citation type="submission" date="2023-03" db="EMBL/GenBank/DDBJ databases">
        <title>Massive genome expansion in bonnet fungi (Mycena s.s.) driven by repeated elements and novel gene families across ecological guilds.</title>
        <authorList>
            <consortium name="Lawrence Berkeley National Laboratory"/>
            <person name="Harder C.B."/>
            <person name="Miyauchi S."/>
            <person name="Viragh M."/>
            <person name="Kuo A."/>
            <person name="Thoen E."/>
            <person name="Andreopoulos B."/>
            <person name="Lu D."/>
            <person name="Skrede I."/>
            <person name="Drula E."/>
            <person name="Henrissat B."/>
            <person name="Morin E."/>
            <person name="Kohler A."/>
            <person name="Barry K."/>
            <person name="LaButti K."/>
            <person name="Morin E."/>
            <person name="Salamov A."/>
            <person name="Lipzen A."/>
            <person name="Mereny Z."/>
            <person name="Hegedus B."/>
            <person name="Baldrian P."/>
            <person name="Stursova M."/>
            <person name="Weitz H."/>
            <person name="Taylor A."/>
            <person name="Grigoriev I.V."/>
            <person name="Nagy L.G."/>
            <person name="Martin F."/>
            <person name="Kauserud H."/>
        </authorList>
    </citation>
    <scope>NUCLEOTIDE SEQUENCE</scope>
    <source>
        <strain evidence="2">CBHHK067</strain>
    </source>
</reference>
<dbReference type="SUPFAM" id="SSF52047">
    <property type="entry name" value="RNI-like"/>
    <property type="match status" value="1"/>
</dbReference>
<dbReference type="AlphaFoldDB" id="A0AAD7GZY5"/>
<proteinExistence type="predicted"/>
<name>A0AAD7GZY5_MYCRO</name>
<dbReference type="SUPFAM" id="SSF81383">
    <property type="entry name" value="F-box domain"/>
    <property type="match status" value="1"/>
</dbReference>
<dbReference type="EMBL" id="JARKIE010000003">
    <property type="protein sequence ID" value="KAJ7709019.1"/>
    <property type="molecule type" value="Genomic_DNA"/>
</dbReference>
<evidence type="ECO:0000313" key="2">
    <source>
        <dbReference type="EMBL" id="KAJ7709019.1"/>
    </source>
</evidence>
<comment type="caution">
    <text evidence="2">The sequence shown here is derived from an EMBL/GenBank/DDBJ whole genome shotgun (WGS) entry which is preliminary data.</text>
</comment>
<evidence type="ECO:0000313" key="3">
    <source>
        <dbReference type="Proteomes" id="UP001221757"/>
    </source>
</evidence>
<keyword evidence="3" id="KW-1185">Reference proteome</keyword>
<evidence type="ECO:0000259" key="1">
    <source>
        <dbReference type="PROSITE" id="PS50181"/>
    </source>
</evidence>
<organism evidence="2 3">
    <name type="scientific">Mycena rosella</name>
    <name type="common">Pink bonnet</name>
    <name type="synonym">Agaricus rosellus</name>
    <dbReference type="NCBI Taxonomy" id="1033263"/>
    <lineage>
        <taxon>Eukaryota</taxon>
        <taxon>Fungi</taxon>
        <taxon>Dikarya</taxon>
        <taxon>Basidiomycota</taxon>
        <taxon>Agaricomycotina</taxon>
        <taxon>Agaricomycetes</taxon>
        <taxon>Agaricomycetidae</taxon>
        <taxon>Agaricales</taxon>
        <taxon>Marasmiineae</taxon>
        <taxon>Mycenaceae</taxon>
        <taxon>Mycena</taxon>
    </lineage>
</organism>
<accession>A0AAD7GZY5</accession>
<dbReference type="Proteomes" id="UP001221757">
    <property type="component" value="Unassembled WGS sequence"/>
</dbReference>
<sequence length="520" mass="59569">MATTLDLSRPKQTCLMATLFSTRPTVGSFPQRLLPPPPLRKEMPTLTHQYISKSPGFLRLPQELLDDIISDLEHRDLVSLALVSCAATALVIPRHTEYRVLRTRHLLPAMWAHLARRADLTRNIREVHICERLNKTASDRVPTTLIDRCVDDKPAHVVEEKRIRNICTALGHMRRLHTFTWSWEVNPPSVPTILPGHENAVFEVLARKRTLRHLGLSGMFGAHAPGVAYDTESALYPLWRFSNLTSISLRGDAWIKPANSHHLKRMFSRSPGLEYIEMPMEFSGLADCKFPYLKRVNLFLQSGGIRSIDPCFVRFLNDHPSIEDLSWLPLGPVYVSPRTLPALKRLRTNIQVAGMLECQSIESLDIYQLDPATLVELKNLQCGSVRKVKLHAFGELTALYELADLFPELTWLSMPSRYGHFSLEDWLDLLPRFTKLEVFRGQGLWAAVTLNMQRMHGVIMQLVQLCPNLRQLDHCGHNQARQDWNRITIIREGPQSENVKYRIDRPPARRWFDALEGAFD</sequence>
<protein>
    <recommendedName>
        <fullName evidence="1">F-box domain-containing protein</fullName>
    </recommendedName>
</protein>
<gene>
    <name evidence="2" type="ORF">B0H17DRAFT_1031492</name>
</gene>